<comment type="caution">
    <text evidence="2">The sequence shown here is derived from an EMBL/GenBank/DDBJ whole genome shotgun (WGS) entry which is preliminary data.</text>
</comment>
<evidence type="ECO:0000256" key="1">
    <source>
        <dbReference type="SAM" id="MobiDB-lite"/>
    </source>
</evidence>
<protein>
    <submittedName>
        <fullName evidence="2">Uncharacterized protein</fullName>
    </submittedName>
</protein>
<reference evidence="2 3" key="1">
    <citation type="submission" date="2017-04" db="EMBL/GenBank/DDBJ databases">
        <title>Comparative genome analysis of Subtercola boreus.</title>
        <authorList>
            <person name="Cho Y.-J."/>
            <person name="Cho A."/>
            <person name="Kim O.-S."/>
            <person name="Lee J.-I."/>
        </authorList>
    </citation>
    <scope>NUCLEOTIDE SEQUENCE [LARGE SCALE GENOMIC DNA]</scope>
    <source>
        <strain evidence="2 3">P27444</strain>
    </source>
</reference>
<name>A0A3E0VW38_9MICO</name>
<sequence length="485" mass="48552">MILEAVMSARSETSPPAPDATEFESRFPRRLLFAGAAAGLAATAVVAGAAPAQAASATTPWLLGGNSGVTTSNFIGPTTAGVPLIFKTKANATSAVVEKMRLTADGKIGIGVTSPAEKLDIVTSGTAVQGKSIGTTTSGRGILGSSPNGYGVQGSSTGNVGVRGEGATAGVSGKGDLYGVLGESTSYGAYLSGGLGAVYASGGQYGVLANGVTGVSGSGVTGVSGYSTDTNSNGVYGSGGQYGVHGVNARTAGVRGDSGYVGVWGQAPTYGLYGNATATTGQVYGVFATTASPDGFAIFAQGNSHVNGTLSKSAGSFRIDHPLDPDKKWLSHSFVESPDMMNIYNGNITTDGSGAATVALPAYFAALNRDFRYQLTVIGDFAQAVVSKEVANNSFAIRTDKPNVKVSWQVTGIRQDSYATEHPIVVETAKTGTDVGARQFVPKGSAATAAPTGPGSPSASITPVSPADVAKPQDKAAGTTPAPAY</sequence>
<organism evidence="2 3">
    <name type="scientific">Subtercola boreus</name>
    <dbReference type="NCBI Taxonomy" id="120213"/>
    <lineage>
        <taxon>Bacteria</taxon>
        <taxon>Bacillati</taxon>
        <taxon>Actinomycetota</taxon>
        <taxon>Actinomycetes</taxon>
        <taxon>Micrococcales</taxon>
        <taxon>Microbacteriaceae</taxon>
        <taxon>Subtercola</taxon>
    </lineage>
</organism>
<dbReference type="PROSITE" id="PS51318">
    <property type="entry name" value="TAT"/>
    <property type="match status" value="1"/>
</dbReference>
<dbReference type="EMBL" id="NBXA01000014">
    <property type="protein sequence ID" value="RFA14272.1"/>
    <property type="molecule type" value="Genomic_DNA"/>
</dbReference>
<dbReference type="InterPro" id="IPR006311">
    <property type="entry name" value="TAT_signal"/>
</dbReference>
<dbReference type="AlphaFoldDB" id="A0A3E0VW38"/>
<feature type="region of interest" description="Disordered" evidence="1">
    <location>
        <begin position="445"/>
        <end position="485"/>
    </location>
</feature>
<dbReference type="Proteomes" id="UP000256709">
    <property type="component" value="Unassembled WGS sequence"/>
</dbReference>
<accession>A0A3E0VW38</accession>
<feature type="compositionally biased region" description="Low complexity" evidence="1">
    <location>
        <begin position="445"/>
        <end position="463"/>
    </location>
</feature>
<gene>
    <name evidence="2" type="ORF">B7R21_06705</name>
</gene>
<evidence type="ECO:0000313" key="2">
    <source>
        <dbReference type="EMBL" id="RFA14272.1"/>
    </source>
</evidence>
<proteinExistence type="predicted"/>
<evidence type="ECO:0000313" key="3">
    <source>
        <dbReference type="Proteomes" id="UP000256709"/>
    </source>
</evidence>